<dbReference type="STRING" id="386301.SAMN05216282_101241"/>
<evidence type="ECO:0000313" key="6">
    <source>
        <dbReference type="Proteomes" id="UP000198701"/>
    </source>
</evidence>
<evidence type="ECO:0000256" key="2">
    <source>
        <dbReference type="ARBA" id="ARBA00022801"/>
    </source>
</evidence>
<dbReference type="PANTHER" id="PTHR10353:SF36">
    <property type="entry name" value="LP05116P"/>
    <property type="match status" value="1"/>
</dbReference>
<comment type="similarity">
    <text evidence="1 4">Belongs to the glycosyl hydrolase 1 family.</text>
</comment>
<keyword evidence="6" id="KW-1185">Reference proteome</keyword>
<keyword evidence="3" id="KW-0326">Glycosidase</keyword>
<dbReference type="Gene3D" id="3.20.20.80">
    <property type="entry name" value="Glycosidases"/>
    <property type="match status" value="1"/>
</dbReference>
<dbReference type="SUPFAM" id="SSF51445">
    <property type="entry name" value="(Trans)glycosidases"/>
    <property type="match status" value="1"/>
</dbReference>
<dbReference type="GO" id="GO:0008422">
    <property type="term" value="F:beta-glucosidase activity"/>
    <property type="evidence" value="ECO:0007669"/>
    <property type="project" value="TreeGrafter"/>
</dbReference>
<reference evidence="5 6" key="1">
    <citation type="submission" date="2016-10" db="EMBL/GenBank/DDBJ databases">
        <authorList>
            <person name="de Groot N.N."/>
        </authorList>
    </citation>
    <scope>NUCLEOTIDE SEQUENCE [LARGE SCALE GENOMIC DNA]</scope>
    <source>
        <strain evidence="5 6">CGMCC 1.5382</strain>
    </source>
</reference>
<dbReference type="Pfam" id="PF00232">
    <property type="entry name" value="Glyco_hydro_1"/>
    <property type="match status" value="1"/>
</dbReference>
<dbReference type="PANTHER" id="PTHR10353">
    <property type="entry name" value="GLYCOSYL HYDROLASE"/>
    <property type="match status" value="1"/>
</dbReference>
<dbReference type="Proteomes" id="UP000198701">
    <property type="component" value="Unassembled WGS sequence"/>
</dbReference>
<evidence type="ECO:0000256" key="3">
    <source>
        <dbReference type="ARBA" id="ARBA00023295"/>
    </source>
</evidence>
<dbReference type="RefSeq" id="WP_241986999.1">
    <property type="nucleotide sequence ID" value="NZ_FNFU01000001.1"/>
</dbReference>
<dbReference type="GO" id="GO:0005829">
    <property type="term" value="C:cytosol"/>
    <property type="evidence" value="ECO:0007669"/>
    <property type="project" value="TreeGrafter"/>
</dbReference>
<protein>
    <submittedName>
        <fullName evidence="5">Beta-glucosidase</fullName>
    </submittedName>
</protein>
<dbReference type="AlphaFoldDB" id="A0A1G8XL19"/>
<organism evidence="5 6">
    <name type="scientific">Cryobacterium psychrotolerans</name>
    <dbReference type="NCBI Taxonomy" id="386301"/>
    <lineage>
        <taxon>Bacteria</taxon>
        <taxon>Bacillati</taxon>
        <taxon>Actinomycetota</taxon>
        <taxon>Actinomycetes</taxon>
        <taxon>Micrococcales</taxon>
        <taxon>Microbacteriaceae</taxon>
        <taxon>Cryobacterium</taxon>
    </lineage>
</organism>
<keyword evidence="2" id="KW-0378">Hydrolase</keyword>
<dbReference type="EMBL" id="FNFU01000001">
    <property type="protein sequence ID" value="SDJ90595.1"/>
    <property type="molecule type" value="Genomic_DNA"/>
</dbReference>
<evidence type="ECO:0000256" key="4">
    <source>
        <dbReference type="RuleBase" id="RU003690"/>
    </source>
</evidence>
<evidence type="ECO:0000256" key="1">
    <source>
        <dbReference type="ARBA" id="ARBA00010838"/>
    </source>
</evidence>
<dbReference type="PRINTS" id="PR00131">
    <property type="entry name" value="GLHYDRLASE1"/>
</dbReference>
<name>A0A1G8XL19_9MICO</name>
<dbReference type="InterPro" id="IPR001360">
    <property type="entry name" value="Glyco_hydro_1"/>
</dbReference>
<accession>A0A1G8XL19</accession>
<proteinExistence type="inferred from homology"/>
<sequence>MSTKKLNSNTPTARAWQHRAGELGSGLPDGFIVGTSTSGFQVEGGARDGGRHESAWDAFTTQPGRILDGSNASVSANHFHRQAEDVTLLRELGVDAYRFSFAWPRLQPDGRGGLSQSGFAFYDRLLDGLLRAGISPMATLFHWDTPLELRGGWLNRDTAQRFGDYAHAVGEAFGDRIDDWVTLNEPATVTLGGYALGTQAPGERMLFGALPVAHHLLLAHGLAVQGLRAADVRGRIGIANVHSLVQPAGDREADAVFSELVDVLHNRIFADPVLLGRYPQPPEQFTTELRALIEVDDADLRTIHQPLDFYGLNYRGPSRVAAGRGASTTADGQPSAAAHLPFHLEPLREYPATGSGHSIAPEYLGLSLAQLRDRYGDALPPVWITEGGAGFPDTVDERGAVHDPVRIDYLAEHLTAAVDAVRPGGIAEGVRLRGYMIRSLLDGFEWEAGYTQRYGLVHVDFPTQNRTPKSSYRWLQRVLSAR</sequence>
<evidence type="ECO:0000313" key="5">
    <source>
        <dbReference type="EMBL" id="SDJ90595.1"/>
    </source>
</evidence>
<dbReference type="InterPro" id="IPR017853">
    <property type="entry name" value="GH"/>
</dbReference>
<dbReference type="GO" id="GO:0016052">
    <property type="term" value="P:carbohydrate catabolic process"/>
    <property type="evidence" value="ECO:0007669"/>
    <property type="project" value="TreeGrafter"/>
</dbReference>
<gene>
    <name evidence="5" type="ORF">SAMN05216282_101241</name>
</gene>